<dbReference type="Proteomes" id="UP000324748">
    <property type="component" value="Unassembled WGS sequence"/>
</dbReference>
<dbReference type="OrthoDB" id="10644205at2759"/>
<proteinExistence type="predicted"/>
<organism evidence="2 5">
    <name type="scientific">Puccinia graminis f. sp. tritici</name>
    <dbReference type="NCBI Taxonomy" id="56615"/>
    <lineage>
        <taxon>Eukaryota</taxon>
        <taxon>Fungi</taxon>
        <taxon>Dikarya</taxon>
        <taxon>Basidiomycota</taxon>
        <taxon>Pucciniomycotina</taxon>
        <taxon>Pucciniomycetes</taxon>
        <taxon>Pucciniales</taxon>
        <taxon>Pucciniaceae</taxon>
        <taxon>Puccinia</taxon>
    </lineage>
</organism>
<reference evidence="4 5" key="1">
    <citation type="submission" date="2019-05" db="EMBL/GenBank/DDBJ databases">
        <title>Emergence of the Ug99 lineage of the wheat stem rust pathogen through somatic hybridization.</title>
        <authorList>
            <person name="Li F."/>
            <person name="Upadhyaya N.M."/>
            <person name="Sperschneider J."/>
            <person name="Matny O."/>
            <person name="Nguyen-Phuc H."/>
            <person name="Mago R."/>
            <person name="Raley C."/>
            <person name="Miller M.E."/>
            <person name="Silverstein K.A.T."/>
            <person name="Henningsen E."/>
            <person name="Hirsch C.D."/>
            <person name="Visser B."/>
            <person name="Pretorius Z.A."/>
            <person name="Steffenson B.J."/>
            <person name="Schwessinger B."/>
            <person name="Dodds P.N."/>
            <person name="Figueroa M."/>
        </authorList>
    </citation>
    <scope>NUCLEOTIDE SEQUENCE [LARGE SCALE GENOMIC DNA]</scope>
    <source>
        <strain evidence="3">21-0</strain>
        <strain evidence="2 5">Ug99</strain>
    </source>
</reference>
<evidence type="ECO:0000313" key="2">
    <source>
        <dbReference type="EMBL" id="KAA1065371.1"/>
    </source>
</evidence>
<sequence>MFPDGIIEDYSTSSENTHMIWPELGLQHSNDMLASSLGSSGVNNGYMERDSNHTGKNTDFLWGDGETRHDHLEINPQSEGLDFAIGEECKNKETNHASEKDKQLWKKIQELSCLESGLFFASSSIFGNVREVGHKDKESGVLHGEEFNQVLGVHQQQNQQPRKRPLDVPPIKNLVHPQNTASKQEKNELKQQRNRYGRLSLHTQGSQEDYFGNGDTMIILVRKARSSLEHLDIGDFREWKKFEDKIEKHKEDIIRLYKLPSKTPGLMIISGPSEETWDSSMVLEHIKITRIAPNSNSGPYAASKIIINRIHEIGEALHLCHHWFHQNGIEGKLLGKTKGTHRRILEWFFSLIFMETEECLPLLGISKISKESGTKLFNNAQNIILKSLVMNQKFSKFKAFKTALDLMPLWFQKEGSTHSPKHYAQLAASITKNVNYIS</sequence>
<accession>A0A5B0LLW5</accession>
<evidence type="ECO:0000313" key="3">
    <source>
        <dbReference type="EMBL" id="KAA1090787.1"/>
    </source>
</evidence>
<evidence type="ECO:0000313" key="4">
    <source>
        <dbReference type="Proteomes" id="UP000324748"/>
    </source>
</evidence>
<feature type="region of interest" description="Disordered" evidence="1">
    <location>
        <begin position="154"/>
        <end position="191"/>
    </location>
</feature>
<dbReference type="AlphaFoldDB" id="A0A5B0LLW5"/>
<protein>
    <submittedName>
        <fullName evidence="2">Uncharacterized protein</fullName>
    </submittedName>
</protein>
<dbReference type="Proteomes" id="UP000325313">
    <property type="component" value="Unassembled WGS sequence"/>
</dbReference>
<keyword evidence="4" id="KW-1185">Reference proteome</keyword>
<evidence type="ECO:0000256" key="1">
    <source>
        <dbReference type="SAM" id="MobiDB-lite"/>
    </source>
</evidence>
<dbReference type="EMBL" id="VSWC01000092">
    <property type="protein sequence ID" value="KAA1090787.1"/>
    <property type="molecule type" value="Genomic_DNA"/>
</dbReference>
<comment type="caution">
    <text evidence="2">The sequence shown here is derived from an EMBL/GenBank/DDBJ whole genome shotgun (WGS) entry which is preliminary data.</text>
</comment>
<name>A0A5B0LLW5_PUCGR</name>
<gene>
    <name evidence="3" type="ORF">PGT21_013816</name>
    <name evidence="2" type="ORF">PGTUg99_010674</name>
</gene>
<dbReference type="EMBL" id="VDEP01000510">
    <property type="protein sequence ID" value="KAA1065371.1"/>
    <property type="molecule type" value="Genomic_DNA"/>
</dbReference>
<evidence type="ECO:0000313" key="5">
    <source>
        <dbReference type="Proteomes" id="UP000325313"/>
    </source>
</evidence>